<protein>
    <recommendedName>
        <fullName evidence="3">Fungal N-terminal domain-containing protein</fullName>
    </recommendedName>
</protein>
<name>A0ABR4FNX2_9EURO</name>
<evidence type="ECO:0000313" key="2">
    <source>
        <dbReference type="Proteomes" id="UP001610563"/>
    </source>
</evidence>
<evidence type="ECO:0000313" key="1">
    <source>
        <dbReference type="EMBL" id="KAL2784939.1"/>
    </source>
</evidence>
<keyword evidence="2" id="KW-1185">Reference proteome</keyword>
<dbReference type="EMBL" id="JBFTWV010000161">
    <property type="protein sequence ID" value="KAL2784939.1"/>
    <property type="molecule type" value="Genomic_DNA"/>
</dbReference>
<dbReference type="Proteomes" id="UP001610563">
    <property type="component" value="Unassembled WGS sequence"/>
</dbReference>
<reference evidence="1 2" key="1">
    <citation type="submission" date="2024-07" db="EMBL/GenBank/DDBJ databases">
        <title>Section-level genome sequencing and comparative genomics of Aspergillus sections Usti and Cavernicolus.</title>
        <authorList>
            <consortium name="Lawrence Berkeley National Laboratory"/>
            <person name="Nybo J.L."/>
            <person name="Vesth T.C."/>
            <person name="Theobald S."/>
            <person name="Frisvad J.C."/>
            <person name="Larsen T.O."/>
            <person name="Kjaerboelling I."/>
            <person name="Rothschild-Mancinelli K."/>
            <person name="Lyhne E.K."/>
            <person name="Kogle M.E."/>
            <person name="Barry K."/>
            <person name="Clum A."/>
            <person name="Na H."/>
            <person name="Ledsgaard L."/>
            <person name="Lin J."/>
            <person name="Lipzen A."/>
            <person name="Kuo A."/>
            <person name="Riley R."/>
            <person name="Mondo S."/>
            <person name="Labutti K."/>
            <person name="Haridas S."/>
            <person name="Pangalinan J."/>
            <person name="Salamov A.A."/>
            <person name="Simmons B.A."/>
            <person name="Magnuson J.K."/>
            <person name="Chen J."/>
            <person name="Drula E."/>
            <person name="Henrissat B."/>
            <person name="Wiebenga A."/>
            <person name="Lubbers R.J."/>
            <person name="Gomes A.C."/>
            <person name="Makela M.R."/>
            <person name="Stajich J."/>
            <person name="Grigoriev I.V."/>
            <person name="Mortensen U.H."/>
            <person name="De Vries R.P."/>
            <person name="Baker S.E."/>
            <person name="Andersen M.R."/>
        </authorList>
    </citation>
    <scope>NUCLEOTIDE SEQUENCE [LARGE SCALE GENOMIC DNA]</scope>
    <source>
        <strain evidence="1 2">CBS 209.92</strain>
    </source>
</reference>
<comment type="caution">
    <text evidence="1">The sequence shown here is derived from an EMBL/GenBank/DDBJ whole genome shotgun (WGS) entry which is preliminary data.</text>
</comment>
<evidence type="ECO:0008006" key="3">
    <source>
        <dbReference type="Google" id="ProtNLM"/>
    </source>
</evidence>
<proteinExistence type="predicted"/>
<organism evidence="1 2">
    <name type="scientific">Aspergillus keveii</name>
    <dbReference type="NCBI Taxonomy" id="714993"/>
    <lineage>
        <taxon>Eukaryota</taxon>
        <taxon>Fungi</taxon>
        <taxon>Dikarya</taxon>
        <taxon>Ascomycota</taxon>
        <taxon>Pezizomycotina</taxon>
        <taxon>Eurotiomycetes</taxon>
        <taxon>Eurotiomycetidae</taxon>
        <taxon>Eurotiales</taxon>
        <taxon>Aspergillaceae</taxon>
        <taxon>Aspergillus</taxon>
        <taxon>Aspergillus subgen. Nidulantes</taxon>
    </lineage>
</organism>
<gene>
    <name evidence="1" type="ORF">BJX66DRAFT_315862</name>
</gene>
<accession>A0ABR4FNX2</accession>
<sequence length="176" mass="19201">MSSITTLSDQTTASTLAKHTLTTLLALQDSLTACPPRIRDACEASALESACSRWLRLCIDIKAAESGCASKLRSGSHDARFEGLWGYIEDIHRYLLVCLEGMEGVVKGPDSKNNNSHHCTRSSSFCPFSTTLSSFSTPGVSAEDDVIRVLTKNRRRIAATITTLETIVKTIVKKYT</sequence>